<dbReference type="EMBL" id="GBRH01211524">
    <property type="protein sequence ID" value="JAD86371.1"/>
    <property type="molecule type" value="Transcribed_RNA"/>
</dbReference>
<dbReference type="AlphaFoldDB" id="A0A0A9DEU5"/>
<protein>
    <submittedName>
        <fullName evidence="1">Uncharacterized protein</fullName>
    </submittedName>
</protein>
<reference evidence="1" key="1">
    <citation type="submission" date="2014-09" db="EMBL/GenBank/DDBJ databases">
        <authorList>
            <person name="Magalhaes I.L.F."/>
            <person name="Oliveira U."/>
            <person name="Santos F.R."/>
            <person name="Vidigal T.H.D.A."/>
            <person name="Brescovit A.D."/>
            <person name="Santos A.J."/>
        </authorList>
    </citation>
    <scope>NUCLEOTIDE SEQUENCE</scope>
    <source>
        <tissue evidence="1">Shoot tissue taken approximately 20 cm above the soil surface</tissue>
    </source>
</reference>
<reference evidence="1" key="2">
    <citation type="journal article" date="2015" name="Data Brief">
        <title>Shoot transcriptome of the giant reed, Arundo donax.</title>
        <authorList>
            <person name="Barrero R.A."/>
            <person name="Guerrero F.D."/>
            <person name="Moolhuijzen P."/>
            <person name="Goolsby J.A."/>
            <person name="Tidwell J."/>
            <person name="Bellgard S.E."/>
            <person name="Bellgard M.I."/>
        </authorList>
    </citation>
    <scope>NUCLEOTIDE SEQUENCE</scope>
    <source>
        <tissue evidence="1">Shoot tissue taken approximately 20 cm above the soil surface</tissue>
    </source>
</reference>
<sequence length="77" mass="9299">MFIFLDLFSDFSDFLFKCCDILRRFVLSVTFFTLRMTSKCAWMAVSCTACYLSKPEQDMYHFLHNMFVKPSQNLWRK</sequence>
<organism evidence="1">
    <name type="scientific">Arundo donax</name>
    <name type="common">Giant reed</name>
    <name type="synonym">Donax arundinaceus</name>
    <dbReference type="NCBI Taxonomy" id="35708"/>
    <lineage>
        <taxon>Eukaryota</taxon>
        <taxon>Viridiplantae</taxon>
        <taxon>Streptophyta</taxon>
        <taxon>Embryophyta</taxon>
        <taxon>Tracheophyta</taxon>
        <taxon>Spermatophyta</taxon>
        <taxon>Magnoliopsida</taxon>
        <taxon>Liliopsida</taxon>
        <taxon>Poales</taxon>
        <taxon>Poaceae</taxon>
        <taxon>PACMAD clade</taxon>
        <taxon>Arundinoideae</taxon>
        <taxon>Arundineae</taxon>
        <taxon>Arundo</taxon>
    </lineage>
</organism>
<name>A0A0A9DEU5_ARUDO</name>
<evidence type="ECO:0000313" key="1">
    <source>
        <dbReference type="EMBL" id="JAD86371.1"/>
    </source>
</evidence>
<accession>A0A0A9DEU5</accession>
<proteinExistence type="predicted"/>